<keyword evidence="9" id="KW-0472">Membrane</keyword>
<dbReference type="Proteomes" id="UP000605568">
    <property type="component" value="Unassembled WGS sequence"/>
</dbReference>
<accession>A0ABQ3MGN5</accession>
<keyword evidence="9" id="KW-0812">Transmembrane</keyword>
<dbReference type="InterPro" id="IPR003594">
    <property type="entry name" value="HATPase_dom"/>
</dbReference>
<dbReference type="PANTHER" id="PTHR24421:SF10">
    <property type="entry name" value="NITRATE_NITRITE SENSOR PROTEIN NARQ"/>
    <property type="match status" value="1"/>
</dbReference>
<evidence type="ECO:0000256" key="8">
    <source>
        <dbReference type="ARBA" id="ARBA00023012"/>
    </source>
</evidence>
<evidence type="ECO:0000313" key="11">
    <source>
        <dbReference type="EMBL" id="GHH41544.1"/>
    </source>
</evidence>
<evidence type="ECO:0000256" key="5">
    <source>
        <dbReference type="ARBA" id="ARBA00022741"/>
    </source>
</evidence>
<dbReference type="InterPro" id="IPR036890">
    <property type="entry name" value="HATPase_C_sf"/>
</dbReference>
<keyword evidence="12" id="KW-1185">Reference proteome</keyword>
<dbReference type="EMBL" id="BNAR01000005">
    <property type="protein sequence ID" value="GHH41544.1"/>
    <property type="molecule type" value="Genomic_DNA"/>
</dbReference>
<keyword evidence="9" id="KW-1133">Transmembrane helix</keyword>
<dbReference type="Pfam" id="PF07730">
    <property type="entry name" value="HisKA_3"/>
    <property type="match status" value="1"/>
</dbReference>
<dbReference type="Pfam" id="PF02518">
    <property type="entry name" value="HATPase_c"/>
    <property type="match status" value="1"/>
</dbReference>
<feature type="transmembrane region" description="Helical" evidence="9">
    <location>
        <begin position="206"/>
        <end position="226"/>
    </location>
</feature>
<dbReference type="RefSeq" id="WP_229904821.1">
    <property type="nucleotide sequence ID" value="NZ_BNAR01000005.1"/>
</dbReference>
<dbReference type="GO" id="GO:0016301">
    <property type="term" value="F:kinase activity"/>
    <property type="evidence" value="ECO:0007669"/>
    <property type="project" value="UniProtKB-KW"/>
</dbReference>
<dbReference type="InterPro" id="IPR011712">
    <property type="entry name" value="Sig_transdc_His_kin_sub3_dim/P"/>
</dbReference>
<feature type="transmembrane region" description="Helical" evidence="9">
    <location>
        <begin position="18"/>
        <end position="36"/>
    </location>
</feature>
<feature type="transmembrane region" description="Helical" evidence="9">
    <location>
        <begin position="102"/>
        <end position="123"/>
    </location>
</feature>
<dbReference type="PANTHER" id="PTHR24421">
    <property type="entry name" value="NITRATE/NITRITE SENSOR PROTEIN NARX-RELATED"/>
    <property type="match status" value="1"/>
</dbReference>
<feature type="transmembrane region" description="Helical" evidence="9">
    <location>
        <begin position="172"/>
        <end position="194"/>
    </location>
</feature>
<evidence type="ECO:0000256" key="4">
    <source>
        <dbReference type="ARBA" id="ARBA00022679"/>
    </source>
</evidence>
<keyword evidence="3" id="KW-0597">Phosphoprotein</keyword>
<gene>
    <name evidence="11" type="ORF">GCM10017774_36330</name>
</gene>
<dbReference type="EC" id="2.7.13.3" evidence="2"/>
<dbReference type="InterPro" id="IPR050482">
    <property type="entry name" value="Sensor_HK_TwoCompSys"/>
</dbReference>
<protein>
    <recommendedName>
        <fullName evidence="2">histidine kinase</fullName>
        <ecNumber evidence="2">2.7.13.3</ecNumber>
    </recommendedName>
</protein>
<sequence length="580" mass="61063">MELVGGAPVRTRLRPAPLIGTLAAVGACWGALVLVVTASGQHEGSTGIAFSAAVGGGYLVAGVIAAYRRPEVPAVRIGLLMVLIGIGWFAEDVQISVDPVVHTVGLLLRSASAGFLVHLLLAYPDGVLRTGVDRVLTAVSYTAVFVLIPVSTLSFDTLIPNLLLVWPSPYGVVARAVDGVQFVIGAAVTAVLVRRWVTSSRPARRVLAPLFAVGLFGGSTSVLDALLGTEISWHHDVLVGMTRAAMLALPLAFLSGVWRVRLGRTSVANLLARMPGSPPGRLRALLAQALGDPSLQVGYHRPEHGDYVDADGRPVPLDRAFTPVDRGGRRVAVLVHDPALQDDHHVLLAVASAAALELDNQRLAAEVRAQLAEVKASRARIVAAGDEQRRRVERDLHDGAQQRLVTAALTLRLARQRLVAGADAELDELLRRSAGSLEEALAELRELARGIHPSVLSDLGLKPALRALAARSPQPVELVEADLPDLSELVAATAYYVAAESVTNALKHASADHIRIEVDVRDSALRLAVVDDGTGGADPARGTGLTGLRDRVSAVDGVLTVRGEPGTGTSVIALLPLERP</sequence>
<dbReference type="SUPFAM" id="SSF55874">
    <property type="entry name" value="ATPase domain of HSP90 chaperone/DNA topoisomerase II/histidine kinase"/>
    <property type="match status" value="1"/>
</dbReference>
<evidence type="ECO:0000259" key="10">
    <source>
        <dbReference type="SMART" id="SM00387"/>
    </source>
</evidence>
<evidence type="ECO:0000256" key="3">
    <source>
        <dbReference type="ARBA" id="ARBA00022553"/>
    </source>
</evidence>
<keyword evidence="6 11" id="KW-0418">Kinase</keyword>
<comment type="caution">
    <text evidence="11">The sequence shown here is derived from an EMBL/GenBank/DDBJ whole genome shotgun (WGS) entry which is preliminary data.</text>
</comment>
<feature type="transmembrane region" description="Helical" evidence="9">
    <location>
        <begin position="238"/>
        <end position="258"/>
    </location>
</feature>
<reference evidence="12" key="1">
    <citation type="journal article" date="2019" name="Int. J. Syst. Evol. Microbiol.">
        <title>The Global Catalogue of Microorganisms (GCM) 10K type strain sequencing project: providing services to taxonomists for standard genome sequencing and annotation.</title>
        <authorList>
            <consortium name="The Broad Institute Genomics Platform"/>
            <consortium name="The Broad Institute Genome Sequencing Center for Infectious Disease"/>
            <person name="Wu L."/>
            <person name="Ma J."/>
        </authorList>
    </citation>
    <scope>NUCLEOTIDE SEQUENCE [LARGE SCALE GENOMIC DNA]</scope>
    <source>
        <strain evidence="12">CGMCC 4.7367</strain>
    </source>
</reference>
<comment type="catalytic activity">
    <reaction evidence="1">
        <text>ATP + protein L-histidine = ADP + protein N-phospho-L-histidine.</text>
        <dbReference type="EC" id="2.7.13.3"/>
    </reaction>
</comment>
<evidence type="ECO:0000256" key="2">
    <source>
        <dbReference type="ARBA" id="ARBA00012438"/>
    </source>
</evidence>
<feature type="transmembrane region" description="Helical" evidence="9">
    <location>
        <begin position="48"/>
        <end position="67"/>
    </location>
</feature>
<organism evidence="11 12">
    <name type="scientific">Lentzea cavernae</name>
    <dbReference type="NCBI Taxonomy" id="2020703"/>
    <lineage>
        <taxon>Bacteria</taxon>
        <taxon>Bacillati</taxon>
        <taxon>Actinomycetota</taxon>
        <taxon>Actinomycetes</taxon>
        <taxon>Pseudonocardiales</taxon>
        <taxon>Pseudonocardiaceae</taxon>
        <taxon>Lentzea</taxon>
    </lineage>
</organism>
<dbReference type="Gene3D" id="1.20.5.1930">
    <property type="match status" value="1"/>
</dbReference>
<evidence type="ECO:0000256" key="9">
    <source>
        <dbReference type="SAM" id="Phobius"/>
    </source>
</evidence>
<feature type="transmembrane region" description="Helical" evidence="9">
    <location>
        <begin position="135"/>
        <end position="152"/>
    </location>
</feature>
<proteinExistence type="predicted"/>
<dbReference type="CDD" id="cd16917">
    <property type="entry name" value="HATPase_UhpB-NarQ-NarX-like"/>
    <property type="match status" value="1"/>
</dbReference>
<keyword evidence="4" id="KW-0808">Transferase</keyword>
<feature type="transmembrane region" description="Helical" evidence="9">
    <location>
        <begin position="74"/>
        <end position="90"/>
    </location>
</feature>
<keyword evidence="8" id="KW-0902">Two-component regulatory system</keyword>
<evidence type="ECO:0000256" key="1">
    <source>
        <dbReference type="ARBA" id="ARBA00000085"/>
    </source>
</evidence>
<keyword evidence="7" id="KW-0067">ATP-binding</keyword>
<dbReference type="Gene3D" id="3.30.565.10">
    <property type="entry name" value="Histidine kinase-like ATPase, C-terminal domain"/>
    <property type="match status" value="1"/>
</dbReference>
<dbReference type="SMART" id="SM00387">
    <property type="entry name" value="HATPase_c"/>
    <property type="match status" value="1"/>
</dbReference>
<name>A0ABQ3MGN5_9PSEU</name>
<evidence type="ECO:0000256" key="6">
    <source>
        <dbReference type="ARBA" id="ARBA00022777"/>
    </source>
</evidence>
<evidence type="ECO:0000256" key="7">
    <source>
        <dbReference type="ARBA" id="ARBA00022840"/>
    </source>
</evidence>
<evidence type="ECO:0000313" key="12">
    <source>
        <dbReference type="Proteomes" id="UP000605568"/>
    </source>
</evidence>
<feature type="domain" description="Histidine kinase/HSP90-like ATPase" evidence="10">
    <location>
        <begin position="489"/>
        <end position="579"/>
    </location>
</feature>
<keyword evidence="5" id="KW-0547">Nucleotide-binding</keyword>